<organism evidence="15 16">
    <name type="scientific">Ceutorhynchus assimilis</name>
    <name type="common">cabbage seed weevil</name>
    <dbReference type="NCBI Taxonomy" id="467358"/>
    <lineage>
        <taxon>Eukaryota</taxon>
        <taxon>Metazoa</taxon>
        <taxon>Ecdysozoa</taxon>
        <taxon>Arthropoda</taxon>
        <taxon>Hexapoda</taxon>
        <taxon>Insecta</taxon>
        <taxon>Pterygota</taxon>
        <taxon>Neoptera</taxon>
        <taxon>Endopterygota</taxon>
        <taxon>Coleoptera</taxon>
        <taxon>Polyphaga</taxon>
        <taxon>Cucujiformia</taxon>
        <taxon>Curculionidae</taxon>
        <taxon>Ceutorhynchinae</taxon>
        <taxon>Ceutorhynchus</taxon>
    </lineage>
</organism>
<feature type="transmembrane region" description="Helical" evidence="13">
    <location>
        <begin position="122"/>
        <end position="151"/>
    </location>
</feature>
<evidence type="ECO:0000313" key="16">
    <source>
        <dbReference type="Proteomes" id="UP001152799"/>
    </source>
</evidence>
<dbReference type="InterPro" id="IPR017452">
    <property type="entry name" value="GPCR_Rhodpsn_7TM"/>
</dbReference>
<comment type="subcellular location">
    <subcellularLocation>
        <location evidence="1">Cell membrane</location>
        <topology evidence="1">Multi-pass membrane protein</topology>
    </subcellularLocation>
</comment>
<dbReference type="Pfam" id="PF00001">
    <property type="entry name" value="7tm_1"/>
    <property type="match status" value="1"/>
</dbReference>
<dbReference type="EMBL" id="OU892277">
    <property type="protein sequence ID" value="CAG9760459.1"/>
    <property type="molecule type" value="Genomic_DNA"/>
</dbReference>
<keyword evidence="11 12" id="KW-0807">Transducer</keyword>
<dbReference type="GO" id="GO:0007208">
    <property type="term" value="P:phospholipase C-activating serotonin receptor signaling pathway"/>
    <property type="evidence" value="ECO:0007669"/>
    <property type="project" value="UniProtKB-ARBA"/>
</dbReference>
<evidence type="ECO:0000256" key="3">
    <source>
        <dbReference type="ARBA" id="ARBA00022475"/>
    </source>
</evidence>
<dbReference type="SUPFAM" id="SSF81321">
    <property type="entry name" value="Family A G protein-coupled receptor-like"/>
    <property type="match status" value="1"/>
</dbReference>
<evidence type="ECO:0000256" key="12">
    <source>
        <dbReference type="RuleBase" id="RU000688"/>
    </source>
</evidence>
<reference evidence="15" key="1">
    <citation type="submission" date="2022-01" db="EMBL/GenBank/DDBJ databases">
        <authorList>
            <person name="King R."/>
        </authorList>
    </citation>
    <scope>NUCLEOTIDE SEQUENCE</scope>
</reference>
<keyword evidence="16" id="KW-1185">Reference proteome</keyword>
<dbReference type="GO" id="GO:0042752">
    <property type="term" value="P:regulation of circadian rhythm"/>
    <property type="evidence" value="ECO:0007669"/>
    <property type="project" value="UniProtKB-ARBA"/>
</dbReference>
<dbReference type="FunFam" id="1.20.1070.10:FF:000299">
    <property type="entry name" value="5-hydroxytryptamine receptor 2B"/>
    <property type="match status" value="1"/>
</dbReference>
<feature type="transmembrane region" description="Helical" evidence="13">
    <location>
        <begin position="487"/>
        <end position="510"/>
    </location>
</feature>
<evidence type="ECO:0000256" key="7">
    <source>
        <dbReference type="ARBA" id="ARBA00023136"/>
    </source>
</evidence>
<dbReference type="GO" id="GO:0071880">
    <property type="term" value="P:adenylate cyclase-activating adrenergic receptor signaling pathway"/>
    <property type="evidence" value="ECO:0007669"/>
    <property type="project" value="TreeGrafter"/>
</dbReference>
<dbReference type="GO" id="GO:0007210">
    <property type="term" value="P:serotonin receptor signaling pathway"/>
    <property type="evidence" value="ECO:0007669"/>
    <property type="project" value="UniProtKB-ARBA"/>
</dbReference>
<comment type="similarity">
    <text evidence="2 12">Belongs to the G-protein coupled receptor 1 family.</text>
</comment>
<dbReference type="GO" id="GO:0004993">
    <property type="term" value="F:G protein-coupled serotonin receptor activity"/>
    <property type="evidence" value="ECO:0007669"/>
    <property type="project" value="UniProtKB-ARBA"/>
</dbReference>
<feature type="transmembrane region" description="Helical" evidence="13">
    <location>
        <begin position="204"/>
        <end position="224"/>
    </location>
</feature>
<dbReference type="SMART" id="SM01381">
    <property type="entry name" value="7TM_GPCR_Srsx"/>
    <property type="match status" value="1"/>
</dbReference>
<keyword evidence="5 13" id="KW-1133">Transmembrane helix</keyword>
<feature type="transmembrane region" description="Helical" evidence="13">
    <location>
        <begin position="252"/>
        <end position="274"/>
    </location>
</feature>
<dbReference type="Gene3D" id="1.20.1070.10">
    <property type="entry name" value="Rhodopsin 7-helix transmembrane proteins"/>
    <property type="match status" value="2"/>
</dbReference>
<feature type="domain" description="G-protein coupled receptors family 1 profile" evidence="14">
    <location>
        <begin position="105"/>
        <end position="507"/>
    </location>
</feature>
<keyword evidence="4 12" id="KW-0812">Transmembrane</keyword>
<dbReference type="GO" id="GO:0007198">
    <property type="term" value="P:adenylate cyclase-inhibiting serotonin receptor signaling pathway"/>
    <property type="evidence" value="ECO:0007669"/>
    <property type="project" value="UniProtKB-ARBA"/>
</dbReference>
<dbReference type="Proteomes" id="UP001152799">
    <property type="component" value="Chromosome 1"/>
</dbReference>
<dbReference type="PRINTS" id="PR00237">
    <property type="entry name" value="GPCRRHODOPSN"/>
</dbReference>
<gene>
    <name evidence="15" type="ORF">CEUTPL_LOCUS1190</name>
</gene>
<evidence type="ECO:0000256" key="9">
    <source>
        <dbReference type="ARBA" id="ARBA00023170"/>
    </source>
</evidence>
<feature type="transmembrane region" description="Helical" evidence="13">
    <location>
        <begin position="163"/>
        <end position="184"/>
    </location>
</feature>
<feature type="transmembrane region" description="Helical" evidence="13">
    <location>
        <begin position="454"/>
        <end position="475"/>
    </location>
</feature>
<dbReference type="FunFam" id="1.20.1070.10:FF:000310">
    <property type="entry name" value="5-hydroxytryptamine receptor 2B"/>
    <property type="match status" value="1"/>
</dbReference>
<protein>
    <recommendedName>
        <fullName evidence="14">G-protein coupled receptors family 1 profile domain-containing protein</fullName>
    </recommendedName>
</protein>
<proteinExistence type="inferred from homology"/>
<keyword evidence="6 12" id="KW-0297">G-protein coupled receptor</keyword>
<name>A0A9N9MET7_9CUCU</name>
<evidence type="ECO:0000256" key="1">
    <source>
        <dbReference type="ARBA" id="ARBA00004651"/>
    </source>
</evidence>
<feature type="transmembrane region" description="Helical" evidence="13">
    <location>
        <begin position="85"/>
        <end position="115"/>
    </location>
</feature>
<dbReference type="GO" id="GO:0043410">
    <property type="term" value="P:positive regulation of MAPK cascade"/>
    <property type="evidence" value="ECO:0007669"/>
    <property type="project" value="TreeGrafter"/>
</dbReference>
<dbReference type="OrthoDB" id="5956310at2759"/>
<evidence type="ECO:0000256" key="11">
    <source>
        <dbReference type="ARBA" id="ARBA00023224"/>
    </source>
</evidence>
<dbReference type="AlphaFoldDB" id="A0A9N9MET7"/>
<dbReference type="GO" id="GO:0005886">
    <property type="term" value="C:plasma membrane"/>
    <property type="evidence" value="ECO:0007669"/>
    <property type="project" value="UniProtKB-SubCell"/>
</dbReference>
<dbReference type="PROSITE" id="PS50262">
    <property type="entry name" value="G_PROTEIN_RECEP_F1_2"/>
    <property type="match status" value="1"/>
</dbReference>
<keyword evidence="8" id="KW-1015">Disulfide bond</keyword>
<dbReference type="CDD" id="cd15331">
    <property type="entry name" value="7tmA_5-HT1A_invertebrates"/>
    <property type="match status" value="1"/>
</dbReference>
<evidence type="ECO:0000256" key="6">
    <source>
        <dbReference type="ARBA" id="ARBA00023040"/>
    </source>
</evidence>
<keyword evidence="7 13" id="KW-0472">Membrane</keyword>
<keyword evidence="10" id="KW-0325">Glycoprotein</keyword>
<evidence type="ECO:0000256" key="10">
    <source>
        <dbReference type="ARBA" id="ARBA00023180"/>
    </source>
</evidence>
<evidence type="ECO:0000259" key="14">
    <source>
        <dbReference type="PROSITE" id="PS50262"/>
    </source>
</evidence>
<sequence length="539" mass="60986">MEATRTRGRLWSPAGISTLLALSFFDYSATLQVAYEYPISFNNSSLDTFYPFNSTSPICSIDNYTGGNTTSNYTLWNADEPQADVILMGALSVLLGLMIFVTVIGNVFVIAAIFLEKNLQNVANYLVVSLAMADLMVACLVMPLGAVYVINNNWIMGPKLCDLWTSIDVLCCTASILHLVAIALDRYWAVTNVDYIHSRTSSRIGIMILMIWVIALVVSLAPQIPQFKDPEYLFRIEVKRQCLVSQDVKYQIFATSSTFYVPLFVIFVLYWKIFQAARNRIRRRKDLKQSFHKVEKTNNNSRLTNAFLVKKRSIKVEKSLTRNPAAERLVNSLVMMESQSTITTEVMEEQEEPTSSIVQQETYKISRLPKIDGGNPENLTMLNSGDGKLPKTTNNGLTCLVIDTTKTEILQKELRNHKSPPSAVTLHHEKPNSIRRAKKESLEAKRERKAAKTLAIITGAFVMCWLPFFILALLLPLCGDSCNISEFIMSFALWLGYFNSTLNPVIYTIFNPEFRQAFKRILCGGHRQHTRNFRSGKVR</sequence>
<evidence type="ECO:0000256" key="2">
    <source>
        <dbReference type="ARBA" id="ARBA00010663"/>
    </source>
</evidence>
<accession>A0A9N9MET7</accession>
<dbReference type="PROSITE" id="PS00237">
    <property type="entry name" value="G_PROTEIN_RECEP_F1_1"/>
    <property type="match status" value="1"/>
</dbReference>
<keyword evidence="3" id="KW-1003">Cell membrane</keyword>
<dbReference type="InterPro" id="IPR000276">
    <property type="entry name" value="GPCR_Rhodpsn"/>
</dbReference>
<evidence type="ECO:0000256" key="4">
    <source>
        <dbReference type="ARBA" id="ARBA00022692"/>
    </source>
</evidence>
<dbReference type="PANTHER" id="PTHR24248:SF200">
    <property type="entry name" value="5-HYDROXYTRYPTAMINE RECEPTOR 1B-LIKE ISOFORM X1"/>
    <property type="match status" value="1"/>
</dbReference>
<evidence type="ECO:0000256" key="5">
    <source>
        <dbReference type="ARBA" id="ARBA00022989"/>
    </source>
</evidence>
<dbReference type="PANTHER" id="PTHR24248">
    <property type="entry name" value="ADRENERGIC RECEPTOR-RELATED G-PROTEIN COUPLED RECEPTOR"/>
    <property type="match status" value="1"/>
</dbReference>
<evidence type="ECO:0000256" key="13">
    <source>
        <dbReference type="SAM" id="Phobius"/>
    </source>
</evidence>
<evidence type="ECO:0000313" key="15">
    <source>
        <dbReference type="EMBL" id="CAG9760459.1"/>
    </source>
</evidence>
<evidence type="ECO:0000256" key="8">
    <source>
        <dbReference type="ARBA" id="ARBA00023157"/>
    </source>
</evidence>
<keyword evidence="9 12" id="KW-0675">Receptor</keyword>